<keyword evidence="1" id="KW-0175">Coiled coil</keyword>
<gene>
    <name evidence="2" type="primary">Hypp986</name>
    <name evidence="2" type="ORF">BLAG_LOCUS12714</name>
</gene>
<sequence length="427" mass="47476">MAAGASKVFSAKNMILLLTQIDNNVRLIVHHTRKEGAKVRQEVGRLLEKYLDLLSRVLRGCKHLKNYTEFSRRSLNDIEKTLTLVLNGSVREFLEDIRMQHYLPNFERKDLRNVSQLLKDNFDIDQVVLPTEAAKETIQDKIGDLRNDLSTMQDRLQEIKKRGETCCTYSKKITQNFDTFLKEIKETQEATLRALQWHRFKQGAVCVAAIGTIGLSIALLATCTGGAAACACAYFGIADIVIPIGATEFLTGCGVVGGAAGYTGYRIYQKEKEMEELGKALKKLQQQLNEILLDASKQKTDWEQIDTTAESVMEHINASTVGGNADNLEPSRRGPLQRQLKGVQRVCEEVEDLQDNVVQFEKEAKRTLAKLRGLSLIKESDVVLTPPENQAKSSLELINDFTAGLATGSGRSVKVCTPNITASLTVE</sequence>
<keyword evidence="3" id="KW-1185">Reference proteome</keyword>
<evidence type="ECO:0000256" key="1">
    <source>
        <dbReference type="SAM" id="Coils"/>
    </source>
</evidence>
<dbReference type="Gene3D" id="1.20.1170.10">
    <property type="match status" value="1"/>
</dbReference>
<feature type="coiled-coil region" evidence="1">
    <location>
        <begin position="135"/>
        <end position="162"/>
    </location>
</feature>
<name>A0A8J9ZE14_BRALA</name>
<feature type="coiled-coil region" evidence="1">
    <location>
        <begin position="267"/>
        <end position="301"/>
    </location>
</feature>
<dbReference type="EMBL" id="OV696687">
    <property type="protein sequence ID" value="CAH1252704.1"/>
    <property type="molecule type" value="Genomic_DNA"/>
</dbReference>
<feature type="coiled-coil region" evidence="1">
    <location>
        <begin position="343"/>
        <end position="370"/>
    </location>
</feature>
<dbReference type="AlphaFoldDB" id="A0A8J9ZE14"/>
<organism evidence="2 3">
    <name type="scientific">Branchiostoma lanceolatum</name>
    <name type="common">Common lancelet</name>
    <name type="synonym">Amphioxus lanceolatum</name>
    <dbReference type="NCBI Taxonomy" id="7740"/>
    <lineage>
        <taxon>Eukaryota</taxon>
        <taxon>Metazoa</taxon>
        <taxon>Chordata</taxon>
        <taxon>Cephalochordata</taxon>
        <taxon>Leptocardii</taxon>
        <taxon>Amphioxiformes</taxon>
        <taxon>Branchiostomatidae</taxon>
        <taxon>Branchiostoma</taxon>
    </lineage>
</organism>
<reference evidence="2" key="1">
    <citation type="submission" date="2022-01" db="EMBL/GenBank/DDBJ databases">
        <authorList>
            <person name="Braso-Vives M."/>
        </authorList>
    </citation>
    <scope>NUCLEOTIDE SEQUENCE</scope>
</reference>
<proteinExistence type="predicted"/>
<protein>
    <submittedName>
        <fullName evidence="2">Hypp986 protein</fullName>
    </submittedName>
</protein>
<evidence type="ECO:0000313" key="3">
    <source>
        <dbReference type="Proteomes" id="UP000838412"/>
    </source>
</evidence>
<dbReference type="OrthoDB" id="10446108at2759"/>
<accession>A0A8J9ZE14</accession>
<evidence type="ECO:0000313" key="2">
    <source>
        <dbReference type="EMBL" id="CAH1252704.1"/>
    </source>
</evidence>
<dbReference type="Proteomes" id="UP000838412">
    <property type="component" value="Chromosome 2"/>
</dbReference>